<dbReference type="Pfam" id="PF00175">
    <property type="entry name" value="NAD_binding_1"/>
    <property type="match status" value="1"/>
</dbReference>
<dbReference type="InterPro" id="IPR009050">
    <property type="entry name" value="Globin-like_sf"/>
</dbReference>
<comment type="catalytic activity">
    <reaction evidence="11">
        <text>2 nitric oxide + NADPH + 2 O2 = 2 nitrate + NADP(+) + H(+)</text>
        <dbReference type="Rhea" id="RHEA:19465"/>
        <dbReference type="ChEBI" id="CHEBI:15378"/>
        <dbReference type="ChEBI" id="CHEBI:15379"/>
        <dbReference type="ChEBI" id="CHEBI:16480"/>
        <dbReference type="ChEBI" id="CHEBI:17632"/>
        <dbReference type="ChEBI" id="CHEBI:57783"/>
        <dbReference type="ChEBI" id="CHEBI:58349"/>
        <dbReference type="EC" id="1.14.12.17"/>
    </reaction>
</comment>
<dbReference type="Pfam" id="PF00970">
    <property type="entry name" value="FAD_binding_6"/>
    <property type="match status" value="1"/>
</dbReference>
<dbReference type="PRINTS" id="PR00410">
    <property type="entry name" value="PHEHYDRXLASE"/>
</dbReference>
<comment type="catalytic activity">
    <reaction evidence="10">
        <text>2 nitric oxide + NADH + 2 O2 = 2 nitrate + NAD(+) + H(+)</text>
        <dbReference type="Rhea" id="RHEA:19469"/>
        <dbReference type="ChEBI" id="CHEBI:15378"/>
        <dbReference type="ChEBI" id="CHEBI:15379"/>
        <dbReference type="ChEBI" id="CHEBI:16480"/>
        <dbReference type="ChEBI" id="CHEBI:17632"/>
        <dbReference type="ChEBI" id="CHEBI:57540"/>
        <dbReference type="ChEBI" id="CHEBI:57945"/>
        <dbReference type="EC" id="1.14.12.17"/>
    </reaction>
</comment>
<dbReference type="SUPFAM" id="SSF52343">
    <property type="entry name" value="Ferredoxin reductase-like, C-terminal NADP-linked domain"/>
    <property type="match status" value="1"/>
</dbReference>
<name>A0A1I6BMX0_9BACI</name>
<evidence type="ECO:0000256" key="2">
    <source>
        <dbReference type="ARBA" id="ARBA00006401"/>
    </source>
</evidence>
<evidence type="ECO:0000256" key="5">
    <source>
        <dbReference type="ARBA" id="ARBA00022621"/>
    </source>
</evidence>
<dbReference type="InterPro" id="IPR008333">
    <property type="entry name" value="Cbr1-like_FAD-bd_dom"/>
</dbReference>
<dbReference type="CDD" id="cd06184">
    <property type="entry name" value="flavohem_like_fad_nad_binding"/>
    <property type="match status" value="1"/>
</dbReference>
<evidence type="ECO:0000313" key="15">
    <source>
        <dbReference type="EMBL" id="SFQ82261.1"/>
    </source>
</evidence>
<evidence type="ECO:0000256" key="9">
    <source>
        <dbReference type="ARBA" id="ARBA00023027"/>
    </source>
</evidence>
<dbReference type="InterPro" id="IPR001709">
    <property type="entry name" value="Flavoprot_Pyr_Nucl_cyt_Rdtase"/>
</dbReference>
<dbReference type="PANTHER" id="PTHR43396">
    <property type="entry name" value="FLAVOHEMOPROTEIN"/>
    <property type="match status" value="1"/>
</dbReference>
<dbReference type="Pfam" id="PF00042">
    <property type="entry name" value="Globin"/>
    <property type="match status" value="1"/>
</dbReference>
<evidence type="ECO:0000256" key="7">
    <source>
        <dbReference type="ARBA" id="ARBA00022857"/>
    </source>
</evidence>
<evidence type="ECO:0000256" key="12">
    <source>
        <dbReference type="RuleBase" id="RU000356"/>
    </source>
</evidence>
<dbReference type="InterPro" id="IPR000971">
    <property type="entry name" value="Globin"/>
</dbReference>
<comment type="similarity">
    <text evidence="12">Belongs to the globin family.</text>
</comment>
<dbReference type="PANTHER" id="PTHR43396:SF3">
    <property type="entry name" value="FLAVOHEMOPROTEIN"/>
    <property type="match status" value="1"/>
</dbReference>
<organism evidence="15 16">
    <name type="scientific">Priestia endophytica DSM 13796</name>
    <dbReference type="NCBI Taxonomy" id="1121089"/>
    <lineage>
        <taxon>Bacteria</taxon>
        <taxon>Bacillati</taxon>
        <taxon>Bacillota</taxon>
        <taxon>Bacilli</taxon>
        <taxon>Bacillales</taxon>
        <taxon>Bacillaceae</taxon>
        <taxon>Priestia</taxon>
    </lineage>
</organism>
<dbReference type="GeneID" id="93712448"/>
<comment type="cofactor">
    <cofactor evidence="1">
        <name>heme b</name>
        <dbReference type="ChEBI" id="CHEBI:60344"/>
    </cofactor>
</comment>
<evidence type="ECO:0000259" key="13">
    <source>
        <dbReference type="PROSITE" id="PS01033"/>
    </source>
</evidence>
<dbReference type="PROSITE" id="PS01033">
    <property type="entry name" value="GLOBIN"/>
    <property type="match status" value="1"/>
</dbReference>
<dbReference type="RefSeq" id="WP_061802443.1">
    <property type="nucleotide sequence ID" value="NZ_FOXX01000011.1"/>
</dbReference>
<dbReference type="Gene3D" id="2.40.30.10">
    <property type="entry name" value="Translation factors"/>
    <property type="match status" value="1"/>
</dbReference>
<dbReference type="PRINTS" id="PR00371">
    <property type="entry name" value="FPNCR"/>
</dbReference>
<comment type="caution">
    <text evidence="15">The sequence shown here is derived from an EMBL/GenBank/DDBJ whole genome shotgun (WGS) entry which is preliminary data.</text>
</comment>
<dbReference type="SUPFAM" id="SSF63380">
    <property type="entry name" value="Riboflavin synthase domain-like"/>
    <property type="match status" value="1"/>
</dbReference>
<feature type="domain" description="FAD-binding FR-type" evidence="14">
    <location>
        <begin position="151"/>
        <end position="254"/>
    </location>
</feature>
<evidence type="ECO:0000256" key="1">
    <source>
        <dbReference type="ARBA" id="ARBA00001970"/>
    </source>
</evidence>
<keyword evidence="16" id="KW-1185">Reference proteome</keyword>
<accession>A0A1I6BMX0</accession>
<feature type="domain" description="Globin" evidence="13">
    <location>
        <begin position="1"/>
        <end position="138"/>
    </location>
</feature>
<dbReference type="EC" id="1.14.12.17" evidence="3"/>
<keyword evidence="15" id="KW-0223">Dioxygenase</keyword>
<protein>
    <recommendedName>
        <fullName evidence="3">nitric oxide dioxygenase</fullName>
        <ecNumber evidence="3">1.14.12.17</ecNumber>
    </recommendedName>
</protein>
<dbReference type="PROSITE" id="PS51384">
    <property type="entry name" value="FAD_FR"/>
    <property type="match status" value="1"/>
</dbReference>
<keyword evidence="7" id="KW-0521">NADP</keyword>
<dbReference type="InterPro" id="IPR039261">
    <property type="entry name" value="FNR_nucleotide-bd"/>
</dbReference>
<evidence type="ECO:0000256" key="6">
    <source>
        <dbReference type="ARBA" id="ARBA00022723"/>
    </source>
</evidence>
<evidence type="ECO:0000256" key="8">
    <source>
        <dbReference type="ARBA" id="ARBA00023004"/>
    </source>
</evidence>
<dbReference type="InterPro" id="IPR001433">
    <property type="entry name" value="OxRdtase_FAD/NAD-bd"/>
</dbReference>
<dbReference type="Gene3D" id="3.40.50.80">
    <property type="entry name" value="Nucleotide-binding domain of ferredoxin-NADP reductase (FNR) module"/>
    <property type="match status" value="1"/>
</dbReference>
<evidence type="ECO:0000256" key="3">
    <source>
        <dbReference type="ARBA" id="ARBA00012229"/>
    </source>
</evidence>
<evidence type="ECO:0000256" key="4">
    <source>
        <dbReference type="ARBA" id="ARBA00022617"/>
    </source>
</evidence>
<keyword evidence="12" id="KW-0813">Transport</keyword>
<evidence type="ECO:0000256" key="10">
    <source>
        <dbReference type="ARBA" id="ARBA00048649"/>
    </source>
</evidence>
<evidence type="ECO:0000256" key="11">
    <source>
        <dbReference type="ARBA" id="ARBA00049433"/>
    </source>
</evidence>
<keyword evidence="6" id="KW-0479">Metal-binding</keyword>
<dbReference type="Proteomes" id="UP000182762">
    <property type="component" value="Unassembled WGS sequence"/>
</dbReference>
<comment type="similarity">
    <text evidence="2">In the C-terminal section; belongs to the flavoprotein pyridine nucleotide cytochrome reductase family.</text>
</comment>
<dbReference type="GO" id="GO:0051213">
    <property type="term" value="F:dioxygenase activity"/>
    <property type="evidence" value="ECO:0007669"/>
    <property type="project" value="UniProtKB-KW"/>
</dbReference>
<dbReference type="InterPro" id="IPR017938">
    <property type="entry name" value="Riboflavin_synthase-like_b-brl"/>
</dbReference>
<proteinExistence type="inferred from homology"/>
<sequence>MLNESVIKIVKSTAPILAERGEEITKCFYKRLFEDYPQLLNVFNHTNQKTGEQPRSLATAVYAAAVNIDKLENITAAVVQIAHKHRSVGVQKEHYPIVGEYLLKAIKEVLGDAATDEILQAWEQAYGVIAKAFIDVENTMYEEAEKGEGWKGFAPFKVVRKEQESELVTSFYLEKEDGKSLPAFLPGQYISIEAHIPNEEYTHVRQYSVSSIPNKQYLRISVKKEGKVSCYLHEDVQVGDLLQISVPAGEFVLQEHHGEPLVFLGGGVGVTPLMSMLETLVDQKYSGNMTFVQSSCNRNLHPFYDHVQELMDKHSFKAYNFYSKPTEACGEHYFNGRINEEWINHNLIQPNAHYYVCGPKGFMEQVVGALYKNGVPADCIHYEFFGPKLMLDVEQEQAVL</sequence>
<dbReference type="SUPFAM" id="SSF46458">
    <property type="entry name" value="Globin-like"/>
    <property type="match status" value="1"/>
</dbReference>
<dbReference type="InterPro" id="IPR017927">
    <property type="entry name" value="FAD-bd_FR_type"/>
</dbReference>
<keyword evidence="8" id="KW-0408">Iron</keyword>
<dbReference type="Gene3D" id="1.10.490.10">
    <property type="entry name" value="Globins"/>
    <property type="match status" value="1"/>
</dbReference>
<keyword evidence="4 12" id="KW-0349">Heme</keyword>
<keyword evidence="5 12" id="KW-0561">Oxygen transport</keyword>
<dbReference type="CDD" id="cd14777">
    <property type="entry name" value="Yhb1-globin-like"/>
    <property type="match status" value="1"/>
</dbReference>
<keyword evidence="9" id="KW-0520">NAD</keyword>
<dbReference type="InterPro" id="IPR012292">
    <property type="entry name" value="Globin/Proto"/>
</dbReference>
<reference evidence="15 16" key="1">
    <citation type="submission" date="2016-10" db="EMBL/GenBank/DDBJ databases">
        <authorList>
            <person name="Varghese N."/>
            <person name="Submissions S."/>
        </authorList>
    </citation>
    <scope>NUCLEOTIDE SEQUENCE [LARGE SCALE GENOMIC DNA]</scope>
    <source>
        <strain evidence="15 16">DSM 13796</strain>
    </source>
</reference>
<keyword evidence="15" id="KW-0560">Oxidoreductase</keyword>
<evidence type="ECO:0000313" key="16">
    <source>
        <dbReference type="Proteomes" id="UP000182762"/>
    </source>
</evidence>
<dbReference type="NCBIfam" id="NF009805">
    <property type="entry name" value="PRK13289.1"/>
    <property type="match status" value="1"/>
</dbReference>
<evidence type="ECO:0000259" key="14">
    <source>
        <dbReference type="PROSITE" id="PS51384"/>
    </source>
</evidence>
<gene>
    <name evidence="15" type="ORF">SAMN02745910_03873</name>
</gene>
<dbReference type="EMBL" id="FOXX01000011">
    <property type="protein sequence ID" value="SFQ82261.1"/>
    <property type="molecule type" value="Genomic_DNA"/>
</dbReference>